<evidence type="ECO:0000313" key="9">
    <source>
        <dbReference type="EMBL" id="MFC5862914.1"/>
    </source>
</evidence>
<dbReference type="Proteomes" id="UP001596091">
    <property type="component" value="Unassembled WGS sequence"/>
</dbReference>
<evidence type="ECO:0000256" key="6">
    <source>
        <dbReference type="ARBA" id="ARBA00023136"/>
    </source>
</evidence>
<dbReference type="PANTHER" id="PTHR30026">
    <property type="entry name" value="OUTER MEMBRANE PROTEIN TOLC"/>
    <property type="match status" value="1"/>
</dbReference>
<keyword evidence="4" id="KW-1134">Transmembrane beta strand</keyword>
<comment type="caution">
    <text evidence="9">The sequence shown here is derived from an EMBL/GenBank/DDBJ whole genome shotgun (WGS) entry which is preliminary data.</text>
</comment>
<dbReference type="PANTHER" id="PTHR30026:SF23">
    <property type="entry name" value="TO APRF-PUTATIVE OUTER MEMBRANE EFFLUX PROTEIN OR SECRETED ALKALINE PHOSPHATASE-RELATED"/>
    <property type="match status" value="1"/>
</dbReference>
<evidence type="ECO:0000256" key="8">
    <source>
        <dbReference type="SAM" id="MobiDB-lite"/>
    </source>
</evidence>
<dbReference type="Pfam" id="PF02321">
    <property type="entry name" value="OEP"/>
    <property type="match status" value="1"/>
</dbReference>
<feature type="compositionally biased region" description="Low complexity" evidence="8">
    <location>
        <begin position="626"/>
        <end position="643"/>
    </location>
</feature>
<evidence type="ECO:0000256" key="3">
    <source>
        <dbReference type="ARBA" id="ARBA00022448"/>
    </source>
</evidence>
<keyword evidence="7" id="KW-0998">Cell outer membrane</keyword>
<sequence length="643" mass="68776">MAQTTQNPVPNAPSTQTASPAPTPNESTTSTVSVPFELFLKRSMNPLDFYRGKSVPPVNMANSPRLNSFVKDGKIYLTLRDAIDLALEDNLDMVIARYNLPIAQLDVLRGAAGAYPRGVNTGVVSGTPGGASTSGGGGAGAGGTSLGAGGAGAGNGGIVTSTLGGGSSVSNFDPYITVQTDVDHLTQAVNNQVLYGVPVVHDNTVAANFTYNQAFPTGGYIQAVWNNNRQTFNSPNYAYNPQFFSFGEIYASQPLLAGFGFGPNLRYLRIARTNKKVSDIAFRAQVIATVTQICNIYWDLVAAYDTAQVNQRSVDFANETLDKSRKQLELQAIPQTDVLKAESDLATRKQELTVASTTLEQQELYMKNAITRSLDDPVLEDMPVVPVDHIVTDTAIPSESIPDMIADALKNRPDVQEQELNLQNSELSRKTERNNLLPSLSVYGYLSGTGYSGPLTSTAPAGTITSSNGYGGAALNAFNYSSPEYQVGFQLGIPLRNRVAKADQYRTELEYRQSQVGLEEKKKSVRIEVRSARFALEQGTSRVDAAREARDLAAKMLDIAQKQQQLGSGSNQQTLSAEHDLAVAENALVTAETDFAKARVQMLYVTGTTLQNYGISIEQAKSANGASAPIAPASPTAPSPTGQ</sequence>
<keyword evidence="6" id="KW-0472">Membrane</keyword>
<dbReference type="InterPro" id="IPR003423">
    <property type="entry name" value="OMP_efflux"/>
</dbReference>
<gene>
    <name evidence="9" type="ORF">ACFPT7_11475</name>
</gene>
<evidence type="ECO:0000256" key="4">
    <source>
        <dbReference type="ARBA" id="ARBA00022452"/>
    </source>
</evidence>
<reference evidence="10" key="1">
    <citation type="journal article" date="2019" name="Int. J. Syst. Evol. Microbiol.">
        <title>The Global Catalogue of Microorganisms (GCM) 10K type strain sequencing project: providing services to taxonomists for standard genome sequencing and annotation.</title>
        <authorList>
            <consortium name="The Broad Institute Genomics Platform"/>
            <consortium name="The Broad Institute Genome Sequencing Center for Infectious Disease"/>
            <person name="Wu L."/>
            <person name="Ma J."/>
        </authorList>
    </citation>
    <scope>NUCLEOTIDE SEQUENCE [LARGE SCALE GENOMIC DNA]</scope>
    <source>
        <strain evidence="10">JCM 4087</strain>
    </source>
</reference>
<evidence type="ECO:0000313" key="10">
    <source>
        <dbReference type="Proteomes" id="UP001596091"/>
    </source>
</evidence>
<dbReference type="SUPFAM" id="SSF56954">
    <property type="entry name" value="Outer membrane efflux proteins (OEP)"/>
    <property type="match status" value="1"/>
</dbReference>
<proteinExistence type="inferred from homology"/>
<evidence type="ECO:0000256" key="7">
    <source>
        <dbReference type="ARBA" id="ARBA00023237"/>
    </source>
</evidence>
<keyword evidence="3" id="KW-0813">Transport</keyword>
<dbReference type="InterPro" id="IPR051906">
    <property type="entry name" value="TolC-like"/>
</dbReference>
<keyword evidence="5" id="KW-0812">Transmembrane</keyword>
<dbReference type="Gene3D" id="1.20.1600.10">
    <property type="entry name" value="Outer membrane efflux proteins (OEP)"/>
    <property type="match status" value="1"/>
</dbReference>
<dbReference type="RefSeq" id="WP_263339046.1">
    <property type="nucleotide sequence ID" value="NZ_JAGSYH010000005.1"/>
</dbReference>
<name>A0ABW1EG18_9BACT</name>
<accession>A0ABW1EG18</accession>
<feature type="region of interest" description="Disordered" evidence="8">
    <location>
        <begin position="624"/>
        <end position="643"/>
    </location>
</feature>
<protein>
    <submittedName>
        <fullName evidence="9">TolC family protein</fullName>
    </submittedName>
</protein>
<organism evidence="9 10">
    <name type="scientific">Acidicapsa dinghuensis</name>
    <dbReference type="NCBI Taxonomy" id="2218256"/>
    <lineage>
        <taxon>Bacteria</taxon>
        <taxon>Pseudomonadati</taxon>
        <taxon>Acidobacteriota</taxon>
        <taxon>Terriglobia</taxon>
        <taxon>Terriglobales</taxon>
        <taxon>Acidobacteriaceae</taxon>
        <taxon>Acidicapsa</taxon>
    </lineage>
</organism>
<dbReference type="EMBL" id="JBHSPH010000003">
    <property type="protein sequence ID" value="MFC5862914.1"/>
    <property type="molecule type" value="Genomic_DNA"/>
</dbReference>
<feature type="region of interest" description="Disordered" evidence="8">
    <location>
        <begin position="1"/>
        <end position="30"/>
    </location>
</feature>
<keyword evidence="10" id="KW-1185">Reference proteome</keyword>
<evidence type="ECO:0000256" key="5">
    <source>
        <dbReference type="ARBA" id="ARBA00022692"/>
    </source>
</evidence>
<comment type="similarity">
    <text evidence="2">Belongs to the outer membrane factor (OMF) (TC 1.B.17) family.</text>
</comment>
<comment type="subcellular location">
    <subcellularLocation>
        <location evidence="1">Cell outer membrane</location>
    </subcellularLocation>
</comment>
<evidence type="ECO:0000256" key="1">
    <source>
        <dbReference type="ARBA" id="ARBA00004442"/>
    </source>
</evidence>
<evidence type="ECO:0000256" key="2">
    <source>
        <dbReference type="ARBA" id="ARBA00007613"/>
    </source>
</evidence>